<protein>
    <recommendedName>
        <fullName evidence="8">Ig-like domain-containing protein</fullName>
    </recommendedName>
</protein>
<dbReference type="Gene3D" id="2.60.40.10">
    <property type="entry name" value="Immunoglobulins"/>
    <property type="match status" value="1"/>
</dbReference>
<accession>G3VAI7</accession>
<keyword evidence="4" id="KW-0472">Membrane</keyword>
<dbReference type="InterPro" id="IPR013783">
    <property type="entry name" value="Ig-like_fold"/>
</dbReference>
<feature type="domain" description="Ig-like" evidence="8">
    <location>
        <begin position="5"/>
        <end position="137"/>
    </location>
</feature>
<keyword evidence="10" id="KW-1185">Reference proteome</keyword>
<dbReference type="PANTHER" id="PTHR24100:SF149">
    <property type="entry name" value="BG-LIKE ANTIGEN 1-RELATED"/>
    <property type="match status" value="1"/>
</dbReference>
<organism evidence="9 10">
    <name type="scientific">Sarcophilus harrisii</name>
    <name type="common">Tasmanian devil</name>
    <name type="synonym">Sarcophilus laniarius</name>
    <dbReference type="NCBI Taxonomy" id="9305"/>
    <lineage>
        <taxon>Eukaryota</taxon>
        <taxon>Metazoa</taxon>
        <taxon>Chordata</taxon>
        <taxon>Craniata</taxon>
        <taxon>Vertebrata</taxon>
        <taxon>Euteleostomi</taxon>
        <taxon>Mammalia</taxon>
        <taxon>Metatheria</taxon>
        <taxon>Dasyuromorphia</taxon>
        <taxon>Dasyuridae</taxon>
        <taxon>Sarcophilus</taxon>
    </lineage>
</organism>
<feature type="chain" id="PRO_5029639634" description="Ig-like domain-containing protein" evidence="7">
    <location>
        <begin position="20"/>
        <end position="152"/>
    </location>
</feature>
<evidence type="ECO:0000259" key="8">
    <source>
        <dbReference type="PROSITE" id="PS50835"/>
    </source>
</evidence>
<evidence type="ECO:0000256" key="3">
    <source>
        <dbReference type="ARBA" id="ARBA00022989"/>
    </source>
</evidence>
<dbReference type="FunFam" id="2.60.40.10:FF:000183">
    <property type="entry name" value="Myelin-oligodendrocyte glycoprotein"/>
    <property type="match status" value="1"/>
</dbReference>
<dbReference type="GO" id="GO:0005102">
    <property type="term" value="F:signaling receptor binding"/>
    <property type="evidence" value="ECO:0007669"/>
    <property type="project" value="TreeGrafter"/>
</dbReference>
<evidence type="ECO:0000256" key="5">
    <source>
        <dbReference type="ARBA" id="ARBA00023157"/>
    </source>
</evidence>
<dbReference type="InParanoid" id="G3VAI7"/>
<name>G3VAI7_SARHA</name>
<evidence type="ECO:0000256" key="1">
    <source>
        <dbReference type="ARBA" id="ARBA00004370"/>
    </source>
</evidence>
<sequence length="152" mass="17790">MFIMPSILVLFLSLRKVKRRVHHWKFTVIGPQQPIIALVGGETIFPCYLSPQINAQDMDVMWFYGESSQVVHRYKYRQDYLNHQHQDYKGRTEFLRHDISTGSVALKICHIRPSDEGKYRCYFESSSAYGEAEYQVFVAGEFVPDILGHVWV</sequence>
<dbReference type="GO" id="GO:0001817">
    <property type="term" value="P:regulation of cytokine production"/>
    <property type="evidence" value="ECO:0007669"/>
    <property type="project" value="TreeGrafter"/>
</dbReference>
<dbReference type="CDD" id="cd05713">
    <property type="entry name" value="IgV_MOG_like"/>
    <property type="match status" value="1"/>
</dbReference>
<reference evidence="9" key="2">
    <citation type="submission" date="2025-08" db="UniProtKB">
        <authorList>
            <consortium name="Ensembl"/>
        </authorList>
    </citation>
    <scope>IDENTIFICATION</scope>
</reference>
<evidence type="ECO:0000256" key="7">
    <source>
        <dbReference type="SAM" id="SignalP"/>
    </source>
</evidence>
<dbReference type="GO" id="GO:0050852">
    <property type="term" value="P:T cell receptor signaling pathway"/>
    <property type="evidence" value="ECO:0007669"/>
    <property type="project" value="TreeGrafter"/>
</dbReference>
<reference evidence="9 10" key="1">
    <citation type="journal article" date="2011" name="Proc. Natl. Acad. Sci. U.S.A.">
        <title>Genetic diversity and population structure of the endangered marsupial Sarcophilus harrisii (Tasmanian devil).</title>
        <authorList>
            <person name="Miller W."/>
            <person name="Hayes V.M."/>
            <person name="Ratan A."/>
            <person name="Petersen D.C."/>
            <person name="Wittekindt N.E."/>
            <person name="Miller J."/>
            <person name="Walenz B."/>
            <person name="Knight J."/>
            <person name="Qi J."/>
            <person name="Zhao F."/>
            <person name="Wang Q."/>
            <person name="Bedoya-Reina O.C."/>
            <person name="Katiyar N."/>
            <person name="Tomsho L.P."/>
            <person name="Kasson L.M."/>
            <person name="Hardie R.A."/>
            <person name="Woodbridge P."/>
            <person name="Tindall E.A."/>
            <person name="Bertelsen M.F."/>
            <person name="Dixon D."/>
            <person name="Pyecroft S."/>
            <person name="Helgen K.M."/>
            <person name="Lesk A.M."/>
            <person name="Pringle T.H."/>
            <person name="Patterson N."/>
            <person name="Zhang Y."/>
            <person name="Kreiss A."/>
            <person name="Woods G.M."/>
            <person name="Jones M.E."/>
            <person name="Schuster S.C."/>
        </authorList>
    </citation>
    <scope>NUCLEOTIDE SEQUENCE [LARGE SCALE GENOMIC DNA]</scope>
</reference>
<dbReference type="Ensembl" id="ENSSHAT00000000194.2">
    <property type="protein sequence ID" value="ENSSHAP00000000191.2"/>
    <property type="gene ID" value="ENSSHAG00000000160.2"/>
</dbReference>
<dbReference type="SMART" id="SM00409">
    <property type="entry name" value="IG"/>
    <property type="match status" value="1"/>
</dbReference>
<dbReference type="GeneTree" id="ENSGT00940000160338"/>
<dbReference type="Pfam" id="PF07686">
    <property type="entry name" value="V-set"/>
    <property type="match status" value="1"/>
</dbReference>
<dbReference type="Proteomes" id="UP000007648">
    <property type="component" value="Unassembled WGS sequence"/>
</dbReference>
<evidence type="ECO:0000256" key="4">
    <source>
        <dbReference type="ARBA" id="ARBA00023136"/>
    </source>
</evidence>
<keyword evidence="6" id="KW-0393">Immunoglobulin domain</keyword>
<comment type="subcellular location">
    <subcellularLocation>
        <location evidence="1">Membrane</location>
    </subcellularLocation>
</comment>
<dbReference type="SUPFAM" id="SSF48726">
    <property type="entry name" value="Immunoglobulin"/>
    <property type="match status" value="1"/>
</dbReference>
<evidence type="ECO:0000256" key="2">
    <source>
        <dbReference type="ARBA" id="ARBA00022692"/>
    </source>
</evidence>
<dbReference type="InterPro" id="IPR003599">
    <property type="entry name" value="Ig_sub"/>
</dbReference>
<dbReference type="HOGENOM" id="CLU_013137_10_4_1"/>
<evidence type="ECO:0000313" key="10">
    <source>
        <dbReference type="Proteomes" id="UP000007648"/>
    </source>
</evidence>
<dbReference type="PANTHER" id="PTHR24100">
    <property type="entry name" value="BUTYROPHILIN"/>
    <property type="match status" value="1"/>
</dbReference>
<keyword evidence="2" id="KW-0812">Transmembrane</keyword>
<dbReference type="AlphaFoldDB" id="G3VAI7"/>
<evidence type="ECO:0000313" key="9">
    <source>
        <dbReference type="Ensembl" id="ENSSHAP00000000191.2"/>
    </source>
</evidence>
<keyword evidence="5" id="KW-1015">Disulfide bond</keyword>
<evidence type="ECO:0000256" key="6">
    <source>
        <dbReference type="ARBA" id="ARBA00023319"/>
    </source>
</evidence>
<proteinExistence type="predicted"/>
<dbReference type="InterPro" id="IPR013106">
    <property type="entry name" value="Ig_V-set"/>
</dbReference>
<dbReference type="InterPro" id="IPR050504">
    <property type="entry name" value="IgSF_BTN/MOG"/>
</dbReference>
<dbReference type="InterPro" id="IPR007110">
    <property type="entry name" value="Ig-like_dom"/>
</dbReference>
<dbReference type="GO" id="GO:0009897">
    <property type="term" value="C:external side of plasma membrane"/>
    <property type="evidence" value="ECO:0007669"/>
    <property type="project" value="TreeGrafter"/>
</dbReference>
<feature type="signal peptide" evidence="7">
    <location>
        <begin position="1"/>
        <end position="19"/>
    </location>
</feature>
<keyword evidence="3" id="KW-1133">Transmembrane helix</keyword>
<keyword evidence="7" id="KW-0732">Signal</keyword>
<reference evidence="9" key="3">
    <citation type="submission" date="2025-09" db="UniProtKB">
        <authorList>
            <consortium name="Ensembl"/>
        </authorList>
    </citation>
    <scope>IDENTIFICATION</scope>
</reference>
<dbReference type="InterPro" id="IPR036179">
    <property type="entry name" value="Ig-like_dom_sf"/>
</dbReference>
<dbReference type="PROSITE" id="PS50835">
    <property type="entry name" value="IG_LIKE"/>
    <property type="match status" value="1"/>
</dbReference>